<evidence type="ECO:0000259" key="1">
    <source>
        <dbReference type="PROSITE" id="PS51677"/>
    </source>
</evidence>
<dbReference type="PANTHER" id="PTHR47561:SF1">
    <property type="entry name" value="POLYSACCHARIDE DEACETYLASE FAMILY PROTEIN (AFU_ORTHOLOGUE AFUA_6G05030)"/>
    <property type="match status" value="1"/>
</dbReference>
<feature type="domain" description="NodB homology" evidence="1">
    <location>
        <begin position="27"/>
        <end position="266"/>
    </location>
</feature>
<dbReference type="SUPFAM" id="SSF88713">
    <property type="entry name" value="Glycoside hydrolase/deacetylase"/>
    <property type="match status" value="1"/>
</dbReference>
<evidence type="ECO:0000313" key="3">
    <source>
        <dbReference type="Proteomes" id="UP000592820"/>
    </source>
</evidence>
<proteinExistence type="predicted"/>
<dbReference type="AlphaFoldDB" id="A0A7W8LF72"/>
<dbReference type="Gene3D" id="3.20.20.370">
    <property type="entry name" value="Glycoside hydrolase/deacetylase"/>
    <property type="match status" value="1"/>
</dbReference>
<reference evidence="2 3" key="1">
    <citation type="submission" date="2020-08" db="EMBL/GenBank/DDBJ databases">
        <title>Genomic Encyclopedia of Type Strains, Phase IV (KMG-V): Genome sequencing to study the core and pangenomes of soil and plant-associated prokaryotes.</title>
        <authorList>
            <person name="Whitman W."/>
        </authorList>
    </citation>
    <scope>NUCLEOTIDE SEQUENCE [LARGE SCALE GENOMIC DNA]</scope>
    <source>
        <strain evidence="2 3">JPY162</strain>
    </source>
</reference>
<dbReference type="PANTHER" id="PTHR47561">
    <property type="entry name" value="POLYSACCHARIDE DEACETYLASE FAMILY PROTEIN (AFU_ORTHOLOGUE AFUA_6G05030)"/>
    <property type="match status" value="1"/>
</dbReference>
<dbReference type="Pfam" id="PF01522">
    <property type="entry name" value="Polysacc_deac_1"/>
    <property type="match status" value="1"/>
</dbReference>
<dbReference type="GO" id="GO:0016810">
    <property type="term" value="F:hydrolase activity, acting on carbon-nitrogen (but not peptide) bonds"/>
    <property type="evidence" value="ECO:0007669"/>
    <property type="project" value="InterPro"/>
</dbReference>
<dbReference type="RefSeq" id="WP_184228820.1">
    <property type="nucleotide sequence ID" value="NZ_JACHDE010000034.1"/>
</dbReference>
<dbReference type="PROSITE" id="PS51677">
    <property type="entry name" value="NODB"/>
    <property type="match status" value="1"/>
</dbReference>
<name>A0A7W8LF72_9BURK</name>
<gene>
    <name evidence="2" type="ORF">HDG41_007556</name>
</gene>
<comment type="caution">
    <text evidence="2">The sequence shown here is derived from an EMBL/GenBank/DDBJ whole genome shotgun (WGS) entry which is preliminary data.</text>
</comment>
<dbReference type="InterPro" id="IPR011330">
    <property type="entry name" value="Glyco_hydro/deAcase_b/a-brl"/>
</dbReference>
<dbReference type="GO" id="GO:0005975">
    <property type="term" value="P:carbohydrate metabolic process"/>
    <property type="evidence" value="ECO:0007669"/>
    <property type="project" value="InterPro"/>
</dbReference>
<sequence length="266" mass="29347">MSDSMRTVIVTVNVHGVGPEAAAVAGDDLFGRFGHGRYTYYLGLARLLDTLQDNGIAATFFWPICEVERCGTLFDRCLADGHEIAAHGNAFEDHLLLGERETEVLGRMHERLTALTGTAPRGFRAPTGTLTFNTIRCLRALGYAYDSSSFDDDAPYSLADDGGEGMVELPYSEGLCDATHFRRRFTQRRAELAMQEEFDALIEVEGYACLTLHPRGDIGVGRHARLAMLQRLLDRMRDGGVQFRRAADVAADIMVNGNAVWNGNPR</sequence>
<dbReference type="Proteomes" id="UP000592820">
    <property type="component" value="Unassembled WGS sequence"/>
</dbReference>
<dbReference type="InterPro" id="IPR002509">
    <property type="entry name" value="NODB_dom"/>
</dbReference>
<accession>A0A7W8LF72</accession>
<evidence type="ECO:0000313" key="2">
    <source>
        <dbReference type="EMBL" id="MBB5405460.1"/>
    </source>
</evidence>
<dbReference type="EMBL" id="JACHDE010000034">
    <property type="protein sequence ID" value="MBB5405460.1"/>
    <property type="molecule type" value="Genomic_DNA"/>
</dbReference>
<organism evidence="2 3">
    <name type="scientific">Paraburkholderia youngii</name>
    <dbReference type="NCBI Taxonomy" id="2782701"/>
    <lineage>
        <taxon>Bacteria</taxon>
        <taxon>Pseudomonadati</taxon>
        <taxon>Pseudomonadota</taxon>
        <taxon>Betaproteobacteria</taxon>
        <taxon>Burkholderiales</taxon>
        <taxon>Burkholderiaceae</taxon>
        <taxon>Paraburkholderia</taxon>
    </lineage>
</organism>
<protein>
    <submittedName>
        <fullName evidence="2">Peptidoglycan/xylan/chitin deacetylase (PgdA/CDA1 family)</fullName>
    </submittedName>
</protein>